<dbReference type="GO" id="GO:0008168">
    <property type="term" value="F:methyltransferase activity"/>
    <property type="evidence" value="ECO:0007669"/>
    <property type="project" value="UniProtKB-KW"/>
</dbReference>
<protein>
    <submittedName>
        <fullName evidence="2">SAM-dependent methyltransferase</fullName>
    </submittedName>
</protein>
<comment type="caution">
    <text evidence="2">The sequence shown here is derived from an EMBL/GenBank/DDBJ whole genome shotgun (WGS) entry which is preliminary data.</text>
</comment>
<feature type="transmembrane region" description="Helical" evidence="1">
    <location>
        <begin position="181"/>
        <end position="204"/>
    </location>
</feature>
<keyword evidence="1" id="KW-1133">Transmembrane helix</keyword>
<evidence type="ECO:0000313" key="3">
    <source>
        <dbReference type="Proteomes" id="UP001140258"/>
    </source>
</evidence>
<gene>
    <name evidence="2" type="ORF">M2325_000903</name>
</gene>
<evidence type="ECO:0000313" key="2">
    <source>
        <dbReference type="EMBL" id="MCS3922218.1"/>
    </source>
</evidence>
<keyword evidence="2" id="KW-0489">Methyltransferase</keyword>
<keyword evidence="2" id="KW-0808">Transferase</keyword>
<accession>A0ABT2EW87</accession>
<dbReference type="RefSeq" id="WP_259051561.1">
    <property type="nucleotide sequence ID" value="NZ_JANUCQ010000002.1"/>
</dbReference>
<keyword evidence="3" id="KW-1185">Reference proteome</keyword>
<dbReference type="SUPFAM" id="SSF53335">
    <property type="entry name" value="S-adenosyl-L-methionine-dependent methyltransferases"/>
    <property type="match status" value="1"/>
</dbReference>
<dbReference type="InterPro" id="IPR029063">
    <property type="entry name" value="SAM-dependent_MTases_sf"/>
</dbReference>
<feature type="transmembrane region" description="Helical" evidence="1">
    <location>
        <begin position="216"/>
        <end position="237"/>
    </location>
</feature>
<name>A0ABT2EW87_METVO</name>
<organism evidence="2 3">
    <name type="scientific">Methanococcus voltae PS</name>
    <dbReference type="NCBI Taxonomy" id="523842"/>
    <lineage>
        <taxon>Archaea</taxon>
        <taxon>Methanobacteriati</taxon>
        <taxon>Methanobacteriota</taxon>
        <taxon>Methanomada group</taxon>
        <taxon>Methanococci</taxon>
        <taxon>Methanococcales</taxon>
        <taxon>Methanococcaceae</taxon>
        <taxon>Methanococcus</taxon>
    </lineage>
</organism>
<reference evidence="2" key="1">
    <citation type="submission" date="2022-08" db="EMBL/GenBank/DDBJ databases">
        <title>Genomic Encyclopedia of Type Strains, Phase V (KMG-V): Genome sequencing to study the core and pangenomes of soil and plant-associated prokaryotes.</title>
        <authorList>
            <person name="Whitman W."/>
        </authorList>
    </citation>
    <scope>NUCLEOTIDE SEQUENCE</scope>
    <source>
        <strain evidence="2">PS</strain>
    </source>
</reference>
<keyword evidence="1" id="KW-0472">Membrane</keyword>
<sequence>MEFLSGFIKTKDNLYVKPWGNGMAYANYPVLSFIKKSLKYISSTDNNMIDIGAGDAPYKILFKEYVKEYTTFDYPDSNKNFEKRDEINLEGSLSDENLKLPKKYDIALCTEVLEHVPNLELAFGNLNKILEKGGLLLLTTPFLYPSHMQPYNYFHCTKYGLFELANRYNFEIIYYESRGTIFSTLFLICYSFLYQIFGIISLPLKLISPKLYKLVIKFYELVFNIVTLPIQLILYIIDKFELIFRNNLPLKLKNKYDDVIYGKYSNGTMLVLRKKNDI</sequence>
<proteinExistence type="predicted"/>
<dbReference type="GO" id="GO:0032259">
    <property type="term" value="P:methylation"/>
    <property type="evidence" value="ECO:0007669"/>
    <property type="project" value="UniProtKB-KW"/>
</dbReference>
<evidence type="ECO:0000256" key="1">
    <source>
        <dbReference type="SAM" id="Phobius"/>
    </source>
</evidence>
<keyword evidence="1" id="KW-0812">Transmembrane</keyword>
<dbReference type="Pfam" id="PF13489">
    <property type="entry name" value="Methyltransf_23"/>
    <property type="match status" value="1"/>
</dbReference>
<dbReference type="Gene3D" id="3.40.50.150">
    <property type="entry name" value="Vaccinia Virus protein VP39"/>
    <property type="match status" value="1"/>
</dbReference>
<dbReference type="Proteomes" id="UP001140258">
    <property type="component" value="Unassembled WGS sequence"/>
</dbReference>
<dbReference type="EMBL" id="JANUCQ010000002">
    <property type="protein sequence ID" value="MCS3922218.1"/>
    <property type="molecule type" value="Genomic_DNA"/>
</dbReference>